<dbReference type="Pfam" id="PF23598">
    <property type="entry name" value="LRR_14"/>
    <property type="match status" value="1"/>
</dbReference>
<evidence type="ECO:0000259" key="7">
    <source>
        <dbReference type="Pfam" id="PF18052"/>
    </source>
</evidence>
<accession>A0A6A1USE6</accession>
<dbReference type="CDD" id="cd14798">
    <property type="entry name" value="RX-CC_like"/>
    <property type="match status" value="1"/>
</dbReference>
<evidence type="ECO:0000256" key="3">
    <source>
        <dbReference type="ARBA" id="ARBA00022741"/>
    </source>
</evidence>
<dbReference type="PANTHER" id="PTHR23155:SF1193">
    <property type="entry name" value="DISEASE RESISTANCE PROTEIN RPP13-RELATED"/>
    <property type="match status" value="1"/>
</dbReference>
<dbReference type="FunFam" id="1.10.8.430:FF:000003">
    <property type="entry name" value="Probable disease resistance protein At5g66910"/>
    <property type="match status" value="1"/>
</dbReference>
<dbReference type="EMBL" id="RXIC02000026">
    <property type="protein sequence ID" value="KAB1202000.1"/>
    <property type="molecule type" value="Genomic_DNA"/>
</dbReference>
<dbReference type="Gene3D" id="1.10.8.430">
    <property type="entry name" value="Helical domain of apoptotic protease-activating factors"/>
    <property type="match status" value="1"/>
</dbReference>
<evidence type="ECO:0000256" key="2">
    <source>
        <dbReference type="ARBA" id="ARBA00022737"/>
    </source>
</evidence>
<dbReference type="InterPro" id="IPR058922">
    <property type="entry name" value="WHD_DRP"/>
</dbReference>
<dbReference type="PRINTS" id="PR00364">
    <property type="entry name" value="DISEASERSIST"/>
</dbReference>
<evidence type="ECO:0000313" key="11">
    <source>
        <dbReference type="Proteomes" id="UP000516437"/>
    </source>
</evidence>
<dbReference type="SMART" id="SM00369">
    <property type="entry name" value="LRR_TYP"/>
    <property type="match status" value="2"/>
</dbReference>
<evidence type="ECO:0000256" key="1">
    <source>
        <dbReference type="ARBA" id="ARBA00022614"/>
    </source>
</evidence>
<organism evidence="10 11">
    <name type="scientific">Morella rubra</name>
    <name type="common">Chinese bayberry</name>
    <dbReference type="NCBI Taxonomy" id="262757"/>
    <lineage>
        <taxon>Eukaryota</taxon>
        <taxon>Viridiplantae</taxon>
        <taxon>Streptophyta</taxon>
        <taxon>Embryophyta</taxon>
        <taxon>Tracheophyta</taxon>
        <taxon>Spermatophyta</taxon>
        <taxon>Magnoliopsida</taxon>
        <taxon>eudicotyledons</taxon>
        <taxon>Gunneridae</taxon>
        <taxon>Pentapetalae</taxon>
        <taxon>rosids</taxon>
        <taxon>fabids</taxon>
        <taxon>Fagales</taxon>
        <taxon>Myricaceae</taxon>
        <taxon>Morella</taxon>
    </lineage>
</organism>
<dbReference type="InterPro" id="IPR032675">
    <property type="entry name" value="LRR_dom_sf"/>
</dbReference>
<keyword evidence="5" id="KW-0175">Coiled coil</keyword>
<sequence length="914" mass="104724">MADNVVSSLLTYLAGLLVENSSLLHGVEDQIKSLHRELNLINIFLKNSEGKRNEHELVKEVVRQIRDIAHEVEDVIDTFILNVAEQRNRKRNVMGKMIHSIKHAITVHDVAKKIEALNKEIDQIYANRNRYGIERAEASVDAAAEEALHKRRREVEEEDVVGFVKDSLTLVKQLTEGSPKLDVIPIIGMGGLGKTTLARKIYKDNHVKSYFNYRAWVYVSHDFQLRDLLLKMCKSVMPDFEFKMPKTNALTWTVEDKGEGPSQTIRTLAKVDEDGYKSRILDEMREDALQIRTLEDMSEDELKERLFRFLRGKRYLVVMDDIWAVEVWDQVRAIFPDNLNGSRILITSRIKEVASHASLTLPYFLQCLSREESWELFNKKVFRGDDCPSELKNLGRQIAERCHGLPLSIVVLGGLLARKGKTQRMWSKLIGHVNWYLTQATTICKDILALSYIHLPRHLKRCFLYFGIYPEGFEIPVRQLFQLWMAEGFIQQTGNRDLEDVAEDYLEDLIDRSLIQVASRRTDGGAKTCRIHDLLRDLCISEGKEEKFFEVRTDVNFSYTNKSRRLSIQGGIFQYISSNPSDSCARSLLCFGHDSGDCDLKLWKWIDKNFKLVRVLNFERADVYYIPADVGKYIHLRYLKISCALIITFPPSIENLMNLETLDLRGTRLKHLPEGIFNLQRLRNLYLSRPLPLPKPSDRDFKPLWNLQVLSTVSFDSENVYLIADGKLPKLRKLGLCFQSDEGVSNAVDVLASLHHLRHLQTLKIMNCSEVLILPNSFPLTISKITLRRVPGLDVSGGMTVLGNLPNLRVLKVISCDLRSLDVTAGSFPQLEVLILEGLSIWEWIPGKGAMPGLKHLVLQSCSYWGPSFPGELWNLTALRNVKVLGSSLFLETWFQELQMKLGFTLSIESHPRC</sequence>
<dbReference type="InterPro" id="IPR003591">
    <property type="entry name" value="Leu-rich_rpt_typical-subtyp"/>
</dbReference>
<dbReference type="InterPro" id="IPR036388">
    <property type="entry name" value="WH-like_DNA-bd_sf"/>
</dbReference>
<feature type="coiled-coil region" evidence="5">
    <location>
        <begin position="107"/>
        <end position="153"/>
    </location>
</feature>
<dbReference type="InterPro" id="IPR038005">
    <property type="entry name" value="RX-like_CC"/>
</dbReference>
<evidence type="ECO:0000256" key="5">
    <source>
        <dbReference type="SAM" id="Coils"/>
    </source>
</evidence>
<gene>
    <name evidence="10" type="ORF">CJ030_MR8G006370</name>
</gene>
<keyword evidence="11" id="KW-1185">Reference proteome</keyword>
<dbReference type="Pfam" id="PF00931">
    <property type="entry name" value="NB-ARC"/>
    <property type="match status" value="2"/>
</dbReference>
<dbReference type="Pfam" id="PF18052">
    <property type="entry name" value="Rx_N"/>
    <property type="match status" value="1"/>
</dbReference>
<name>A0A6A1USE6_9ROSI</name>
<evidence type="ECO:0000259" key="8">
    <source>
        <dbReference type="Pfam" id="PF23559"/>
    </source>
</evidence>
<evidence type="ECO:0000313" key="10">
    <source>
        <dbReference type="EMBL" id="KAB1202000.1"/>
    </source>
</evidence>
<feature type="domain" description="Disease resistance protein winged helix" evidence="8">
    <location>
        <begin position="468"/>
        <end position="539"/>
    </location>
</feature>
<reference evidence="10 11" key="1">
    <citation type="journal article" date="2019" name="Plant Biotechnol. J.">
        <title>The red bayberry genome and genetic basis of sex determination.</title>
        <authorList>
            <person name="Jia H.M."/>
            <person name="Jia H.J."/>
            <person name="Cai Q.L."/>
            <person name="Wang Y."/>
            <person name="Zhao H.B."/>
            <person name="Yang W.F."/>
            <person name="Wang G.Y."/>
            <person name="Li Y.H."/>
            <person name="Zhan D.L."/>
            <person name="Shen Y.T."/>
            <person name="Niu Q.F."/>
            <person name="Chang L."/>
            <person name="Qiu J."/>
            <person name="Zhao L."/>
            <person name="Xie H.B."/>
            <person name="Fu W.Y."/>
            <person name="Jin J."/>
            <person name="Li X.W."/>
            <person name="Jiao Y."/>
            <person name="Zhou C.C."/>
            <person name="Tu T."/>
            <person name="Chai C.Y."/>
            <person name="Gao J.L."/>
            <person name="Fan L.J."/>
            <person name="van de Weg E."/>
            <person name="Wang J.Y."/>
            <person name="Gao Z.S."/>
        </authorList>
    </citation>
    <scope>NUCLEOTIDE SEQUENCE [LARGE SCALE GENOMIC DNA]</scope>
    <source>
        <tissue evidence="10">Leaves</tissue>
    </source>
</reference>
<dbReference type="InterPro" id="IPR002182">
    <property type="entry name" value="NB-ARC"/>
</dbReference>
<feature type="domain" description="NB-ARC" evidence="6">
    <location>
        <begin position="170"/>
        <end position="237"/>
    </location>
</feature>
<keyword evidence="2" id="KW-0677">Repeat</keyword>
<dbReference type="InterPro" id="IPR044974">
    <property type="entry name" value="Disease_R_plants"/>
</dbReference>
<keyword evidence="3" id="KW-0547">Nucleotide-binding</keyword>
<dbReference type="Pfam" id="PF23559">
    <property type="entry name" value="WHD_DRP"/>
    <property type="match status" value="1"/>
</dbReference>
<dbReference type="PANTHER" id="PTHR23155">
    <property type="entry name" value="DISEASE RESISTANCE PROTEIN RP"/>
    <property type="match status" value="1"/>
</dbReference>
<keyword evidence="1" id="KW-0433">Leucine-rich repeat</keyword>
<dbReference type="Gene3D" id="3.80.10.10">
    <property type="entry name" value="Ribonuclease Inhibitor"/>
    <property type="match status" value="2"/>
</dbReference>
<evidence type="ECO:0000259" key="9">
    <source>
        <dbReference type="Pfam" id="PF23598"/>
    </source>
</evidence>
<dbReference type="GO" id="GO:0043531">
    <property type="term" value="F:ADP binding"/>
    <property type="evidence" value="ECO:0007669"/>
    <property type="project" value="InterPro"/>
</dbReference>
<protein>
    <submittedName>
        <fullName evidence="10">Disease resistance protein RPP13</fullName>
    </submittedName>
</protein>
<dbReference type="SUPFAM" id="SSF52058">
    <property type="entry name" value="L domain-like"/>
    <property type="match status" value="1"/>
</dbReference>
<evidence type="ECO:0000259" key="6">
    <source>
        <dbReference type="Pfam" id="PF00931"/>
    </source>
</evidence>
<dbReference type="GO" id="GO:0098542">
    <property type="term" value="P:defense response to other organism"/>
    <property type="evidence" value="ECO:0007669"/>
    <property type="project" value="TreeGrafter"/>
</dbReference>
<feature type="domain" description="Disease resistance R13L4/SHOC-2-like LRR" evidence="9">
    <location>
        <begin position="608"/>
        <end position="772"/>
    </location>
</feature>
<keyword evidence="4" id="KW-0611">Plant defense</keyword>
<dbReference type="Gene3D" id="1.10.10.10">
    <property type="entry name" value="Winged helix-like DNA-binding domain superfamily/Winged helix DNA-binding domain"/>
    <property type="match status" value="1"/>
</dbReference>
<dbReference type="AlphaFoldDB" id="A0A6A1USE6"/>
<dbReference type="InterPro" id="IPR042197">
    <property type="entry name" value="Apaf_helical"/>
</dbReference>
<proteinExistence type="predicted"/>
<feature type="domain" description="Disease resistance N-terminal" evidence="7">
    <location>
        <begin position="5"/>
        <end position="93"/>
    </location>
</feature>
<dbReference type="Gene3D" id="3.40.50.300">
    <property type="entry name" value="P-loop containing nucleotide triphosphate hydrolases"/>
    <property type="match status" value="1"/>
</dbReference>
<dbReference type="OrthoDB" id="646178at2759"/>
<dbReference type="InterPro" id="IPR041118">
    <property type="entry name" value="Rx_N"/>
</dbReference>
<dbReference type="SUPFAM" id="SSF52540">
    <property type="entry name" value="P-loop containing nucleoside triphosphate hydrolases"/>
    <property type="match status" value="1"/>
</dbReference>
<evidence type="ECO:0000256" key="4">
    <source>
        <dbReference type="ARBA" id="ARBA00022821"/>
    </source>
</evidence>
<feature type="domain" description="NB-ARC" evidence="6">
    <location>
        <begin position="289"/>
        <end position="386"/>
    </location>
</feature>
<comment type="caution">
    <text evidence="10">The sequence shown here is derived from an EMBL/GenBank/DDBJ whole genome shotgun (WGS) entry which is preliminary data.</text>
</comment>
<dbReference type="InterPro" id="IPR055414">
    <property type="entry name" value="LRR_R13L4/SHOC2-like"/>
</dbReference>
<dbReference type="Gene3D" id="1.20.5.4130">
    <property type="match status" value="1"/>
</dbReference>
<dbReference type="FunFam" id="1.10.10.10:FF:000322">
    <property type="entry name" value="Probable disease resistance protein At1g63360"/>
    <property type="match status" value="1"/>
</dbReference>
<dbReference type="Proteomes" id="UP000516437">
    <property type="component" value="Chromosome 8"/>
</dbReference>
<dbReference type="InterPro" id="IPR027417">
    <property type="entry name" value="P-loop_NTPase"/>
</dbReference>